<comment type="caution">
    <text evidence="3">The sequence shown here is derived from an EMBL/GenBank/DDBJ whole genome shotgun (WGS) entry which is preliminary data.</text>
</comment>
<name>A0AAD9CYX1_PAPLA</name>
<dbReference type="EMBL" id="JAODAN010000005">
    <property type="protein sequence ID" value="KAK1923992.1"/>
    <property type="molecule type" value="Genomic_DNA"/>
</dbReference>
<dbReference type="GO" id="GO:0030572">
    <property type="term" value="F:phosphatidyltransferase activity"/>
    <property type="evidence" value="ECO:0007669"/>
    <property type="project" value="UniProtKB-ARBA"/>
</dbReference>
<keyword evidence="4" id="KW-1185">Reference proteome</keyword>
<dbReference type="GO" id="GO:0032049">
    <property type="term" value="P:cardiolipin biosynthetic process"/>
    <property type="evidence" value="ECO:0007669"/>
    <property type="project" value="UniProtKB-ARBA"/>
</dbReference>
<evidence type="ECO:0000259" key="2">
    <source>
        <dbReference type="PROSITE" id="PS50035"/>
    </source>
</evidence>
<evidence type="ECO:0000313" key="3">
    <source>
        <dbReference type="EMBL" id="KAK1923992.1"/>
    </source>
</evidence>
<dbReference type="Proteomes" id="UP001182556">
    <property type="component" value="Unassembled WGS sequence"/>
</dbReference>
<gene>
    <name evidence="3" type="ORF">DB88DRAFT_488742</name>
</gene>
<dbReference type="Pfam" id="PF13091">
    <property type="entry name" value="PLDc_2"/>
    <property type="match status" value="1"/>
</dbReference>
<accession>A0AAD9CYX1</accession>
<feature type="domain" description="PLD phosphodiesterase" evidence="2">
    <location>
        <begin position="269"/>
        <end position="296"/>
    </location>
</feature>
<proteinExistence type="predicted"/>
<dbReference type="AlphaFoldDB" id="A0AAD9CYX1"/>
<dbReference type="PANTHER" id="PTHR21248">
    <property type="entry name" value="CARDIOLIPIN SYNTHASE"/>
    <property type="match status" value="1"/>
</dbReference>
<dbReference type="CDD" id="cd00138">
    <property type="entry name" value="PLDc_SF"/>
    <property type="match status" value="1"/>
</dbReference>
<feature type="region of interest" description="Disordered" evidence="1">
    <location>
        <begin position="1"/>
        <end position="43"/>
    </location>
</feature>
<reference evidence="3" key="1">
    <citation type="submission" date="2023-02" db="EMBL/GenBank/DDBJ databases">
        <title>Identification and recombinant expression of a fungal hydrolase from Papiliotrema laurentii that hydrolyzes apple cutin and clears colloidal polyester polyurethane.</title>
        <authorList>
            <consortium name="DOE Joint Genome Institute"/>
            <person name="Roman V.A."/>
            <person name="Bojanowski C."/>
            <person name="Crable B.R."/>
            <person name="Wagner D.N."/>
            <person name="Hung C.S."/>
            <person name="Nadeau L.J."/>
            <person name="Schratz L."/>
            <person name="Haridas S."/>
            <person name="Pangilinan J."/>
            <person name="Lipzen A."/>
            <person name="Na H."/>
            <person name="Yan M."/>
            <person name="Ng V."/>
            <person name="Grigoriev I.V."/>
            <person name="Spatafora J.W."/>
            <person name="Barlow D."/>
            <person name="Biffinger J."/>
            <person name="Kelley-Loughnane N."/>
            <person name="Varaljay V.A."/>
            <person name="Crookes-Goodson W.J."/>
        </authorList>
    </citation>
    <scope>NUCLEOTIDE SEQUENCE</scope>
    <source>
        <strain evidence="3">5307AH</strain>
    </source>
</reference>
<dbReference type="PANTHER" id="PTHR21248:SF22">
    <property type="entry name" value="PHOSPHOLIPASE D"/>
    <property type="match status" value="1"/>
</dbReference>
<dbReference type="SUPFAM" id="SSF56024">
    <property type="entry name" value="Phospholipase D/nuclease"/>
    <property type="match status" value="2"/>
</dbReference>
<feature type="region of interest" description="Disordered" evidence="1">
    <location>
        <begin position="437"/>
        <end position="459"/>
    </location>
</feature>
<feature type="compositionally biased region" description="Low complexity" evidence="1">
    <location>
        <begin position="439"/>
        <end position="455"/>
    </location>
</feature>
<dbReference type="InterPro" id="IPR025202">
    <property type="entry name" value="PLD-like_dom"/>
</dbReference>
<organism evidence="3 4">
    <name type="scientific">Papiliotrema laurentii</name>
    <name type="common">Cryptococcus laurentii</name>
    <dbReference type="NCBI Taxonomy" id="5418"/>
    <lineage>
        <taxon>Eukaryota</taxon>
        <taxon>Fungi</taxon>
        <taxon>Dikarya</taxon>
        <taxon>Basidiomycota</taxon>
        <taxon>Agaricomycotina</taxon>
        <taxon>Tremellomycetes</taxon>
        <taxon>Tremellales</taxon>
        <taxon>Rhynchogastremaceae</taxon>
        <taxon>Papiliotrema</taxon>
    </lineage>
</organism>
<sequence length="949" mass="105627">MRDVVHTDITTPPSGSPSTSSGHSTSDQGQSPTPQAKPPPPPRKLLSTYLVSHPKHAVSKAIRTEFPYPNPLLRLLRRFRVKHSVIDGLTAEEMEKWEKEGKGLREKAGWKLAGEPGDGVVVSELFWKMYLSLMPTLERDPLSGLVPPDLLGSTTTMPLSIISLIPDIMQHYRDVIIRAEKEVFLATNYWQPSNSVNTISQSLRDLSAKVLKQGRPKVVVKIMYDRGSWEQLWNAHAPVKPDEWTPLDLPHKDEIQGLDMEVINFHRVLLGTFHAKFLIVDRKVALLNSNNIQDRPNLELMSHFEGPIVDAFYEVALHSWHNELSPPLPCLAQPYTPPRDAQGRIRYLFQDQNPYFDDIEILKAAKAARELLRQQTKDLDDEKNAGAAEEHRFRDAVQKGRRQMADSWAEWKPGEELNARAQVAINELREFRDRWGLGSSSRAGSRSNSRAPSRRASADLGFRHGHYTDKETAAITAHNAHLPVDPSEAPSTPTIVADLPPKSKSYPIPQTDHTASQPDSPRTVLGELGDGHERGRKGVLFLDTDAIDGTGRLFDKEGATVPSPKSARAASVCGREIVTASPLPAEAPLPENSPPPVVARDFDAEDVPALGAEDAPALGAPQETTLLATAPTDELPRSGLIVDDTDTEADVTERHARFVPVRSMTVGTTDSDIPPEGTGSKRMFKMSKMFNAAGVLSEAWATVEDSDELDNFRPHVVHEPHEPFPIAMCCRKPHGFPGHHDIRNPQNAAWLAGFRYAKRKVFVQTPTLNARPIVRAVKQACRRGVEVSLLLDLGFNDKGESIPFQGGTNEEVVDRLYKILRKDKKEHFLKVYWYTGKDQVRPLNAVKKQRNCHIKFAAYDDEVMIIGNGNQDSQSWFHSQEVNAMIDSKQVIAEMMDVLLSNQNTLKYGLVDSDGTWRDKEGKTLSDYGATEKGAFRGLSGFIAFAKTI</sequence>
<evidence type="ECO:0000313" key="4">
    <source>
        <dbReference type="Proteomes" id="UP001182556"/>
    </source>
</evidence>
<evidence type="ECO:0000256" key="1">
    <source>
        <dbReference type="SAM" id="MobiDB-lite"/>
    </source>
</evidence>
<dbReference type="Gene3D" id="3.30.870.10">
    <property type="entry name" value="Endonuclease Chain A"/>
    <property type="match status" value="2"/>
</dbReference>
<dbReference type="InterPro" id="IPR001736">
    <property type="entry name" value="PLipase_D/transphosphatidylase"/>
</dbReference>
<feature type="compositionally biased region" description="Low complexity" evidence="1">
    <location>
        <begin position="10"/>
        <end position="26"/>
    </location>
</feature>
<dbReference type="PROSITE" id="PS50035">
    <property type="entry name" value="PLD"/>
    <property type="match status" value="1"/>
</dbReference>
<protein>
    <recommendedName>
        <fullName evidence="2">PLD phosphodiesterase domain-containing protein</fullName>
    </recommendedName>
</protein>
<feature type="region of interest" description="Disordered" evidence="1">
    <location>
        <begin position="500"/>
        <end position="523"/>
    </location>
</feature>
<feature type="compositionally biased region" description="Polar residues" evidence="1">
    <location>
        <begin position="511"/>
        <end position="520"/>
    </location>
</feature>